<feature type="signal peptide" evidence="1">
    <location>
        <begin position="1"/>
        <end position="28"/>
    </location>
</feature>
<protein>
    <recommendedName>
        <fullName evidence="4">PEP-CTERM protein-sorting domain-containing protein</fullName>
    </recommendedName>
</protein>
<dbReference type="AlphaFoldDB" id="A0A1L9QQM2"/>
<reference evidence="2" key="1">
    <citation type="submission" date="2016-10" db="EMBL/GenBank/DDBJ databases">
        <title>CRISPR-Cas defence system in Roseofilum reptotaenium: evidence of a bacteriophage-cyanobacterium arms race in the coral black band disease.</title>
        <authorList>
            <person name="Buerger P."/>
            <person name="Wood-Charlson E.M."/>
            <person name="Weynberg K.D."/>
            <person name="Willis B."/>
            <person name="Van Oppen M.J."/>
        </authorList>
    </citation>
    <scope>NUCLEOTIDE SEQUENCE [LARGE SCALE GENOMIC DNA]</scope>
    <source>
        <strain evidence="2">AO1-A</strain>
    </source>
</reference>
<keyword evidence="1" id="KW-0732">Signal</keyword>
<evidence type="ECO:0000256" key="1">
    <source>
        <dbReference type="SAM" id="SignalP"/>
    </source>
</evidence>
<accession>A0A1L9QQM2</accession>
<organism evidence="2 3">
    <name type="scientific">Roseofilum reptotaenium AO1-A</name>
    <dbReference type="NCBI Taxonomy" id="1925591"/>
    <lineage>
        <taxon>Bacteria</taxon>
        <taxon>Bacillati</taxon>
        <taxon>Cyanobacteriota</taxon>
        <taxon>Cyanophyceae</taxon>
        <taxon>Desertifilales</taxon>
        <taxon>Desertifilaceae</taxon>
        <taxon>Roseofilum</taxon>
    </lineage>
</organism>
<evidence type="ECO:0000313" key="3">
    <source>
        <dbReference type="Proteomes" id="UP000183940"/>
    </source>
</evidence>
<gene>
    <name evidence="2" type="ORF">BI308_13965</name>
</gene>
<comment type="caution">
    <text evidence="2">The sequence shown here is derived from an EMBL/GenBank/DDBJ whole genome shotgun (WGS) entry which is preliminary data.</text>
</comment>
<evidence type="ECO:0000313" key="2">
    <source>
        <dbReference type="EMBL" id="OJJ24980.1"/>
    </source>
</evidence>
<dbReference type="EMBL" id="MLAW01000023">
    <property type="protein sequence ID" value="OJJ24980.1"/>
    <property type="molecule type" value="Genomic_DNA"/>
</dbReference>
<name>A0A1L9QQM2_9CYAN</name>
<dbReference type="STRING" id="1925591.BI308_13965"/>
<proteinExistence type="predicted"/>
<sequence length="314" mass="33476">MKLNSIQTLIGTAATTVCLLSMTGVAQAGSFYNGWNYARDYSDDGTGGYSWVDGRKVSGYEMYGMAVHQEGDTITVGINANLALDGRYHGGAKDKNIGWGDFLFSVGGQEYGIHFAETNDSFGRGLKNAAQDAAQGTNPLGLYKDITTKNVSARNSGWSTIQKHYNHTKNRSLNVQDRNAGIKSFGDLESSETSFYTAKRGAPTSIASGTKVENDNFQLLSQSQLSGLGLDFAGAFGVGNNKLGATTFGFSFTRTPEMLGEFVAHLFAECTNDGMAIEGIFEEVATVPVPEPTALTGLALVGLMFAGAKLRKQS</sequence>
<keyword evidence="3" id="KW-1185">Reference proteome</keyword>
<dbReference type="NCBIfam" id="NF041930">
    <property type="entry name" value="Xrt_dep_XDD3"/>
    <property type="match status" value="1"/>
</dbReference>
<feature type="chain" id="PRO_5012769946" description="PEP-CTERM protein-sorting domain-containing protein" evidence="1">
    <location>
        <begin position="29"/>
        <end position="314"/>
    </location>
</feature>
<evidence type="ECO:0008006" key="4">
    <source>
        <dbReference type="Google" id="ProtNLM"/>
    </source>
</evidence>
<dbReference type="Proteomes" id="UP000183940">
    <property type="component" value="Unassembled WGS sequence"/>
</dbReference>